<dbReference type="SUPFAM" id="SSF103473">
    <property type="entry name" value="MFS general substrate transporter"/>
    <property type="match status" value="1"/>
</dbReference>
<dbReference type="Pfam" id="PF07690">
    <property type="entry name" value="MFS_1"/>
    <property type="match status" value="1"/>
</dbReference>
<dbReference type="OMA" id="ASGIQMF"/>
<evidence type="ECO:0000256" key="2">
    <source>
        <dbReference type="SAM" id="Phobius"/>
    </source>
</evidence>
<dbReference type="InterPro" id="IPR036259">
    <property type="entry name" value="MFS_trans_sf"/>
</dbReference>
<feature type="transmembrane region" description="Helical" evidence="2">
    <location>
        <begin position="482"/>
        <end position="499"/>
    </location>
</feature>
<feature type="transmembrane region" description="Helical" evidence="2">
    <location>
        <begin position="416"/>
        <end position="437"/>
    </location>
</feature>
<evidence type="ECO:0000256" key="1">
    <source>
        <dbReference type="SAM" id="MobiDB-lite"/>
    </source>
</evidence>
<dbReference type="PANTHER" id="PTHR11360:SF237">
    <property type="entry name" value="MONOCARBOXYLATE TRANSPORTER 12-B-LIKE PROTEIN"/>
    <property type="match status" value="1"/>
</dbReference>
<dbReference type="VEuPathDB" id="VectorBase:CSON015582"/>
<feature type="compositionally biased region" description="Basic and acidic residues" evidence="1">
    <location>
        <begin position="8"/>
        <end position="20"/>
    </location>
</feature>
<dbReference type="AlphaFoldDB" id="A0A336LNZ1"/>
<dbReference type="InterPro" id="IPR011701">
    <property type="entry name" value="MFS"/>
</dbReference>
<dbReference type="InterPro" id="IPR050327">
    <property type="entry name" value="Proton-linked_MCT"/>
</dbReference>
<feature type="transmembrane region" description="Helical" evidence="2">
    <location>
        <begin position="194"/>
        <end position="218"/>
    </location>
</feature>
<reference evidence="3" key="1">
    <citation type="submission" date="2018-07" db="EMBL/GenBank/DDBJ databases">
        <authorList>
            <person name="Quirk P.G."/>
            <person name="Krulwich T.A."/>
        </authorList>
    </citation>
    <scope>NUCLEOTIDE SEQUENCE</scope>
</reference>
<name>A0A336LNZ1_CULSO</name>
<feature type="transmembrane region" description="Helical" evidence="2">
    <location>
        <begin position="443"/>
        <end position="470"/>
    </location>
</feature>
<dbReference type="PANTHER" id="PTHR11360">
    <property type="entry name" value="MONOCARBOXYLATE TRANSPORTER"/>
    <property type="match status" value="1"/>
</dbReference>
<feature type="transmembrane region" description="Helical" evidence="2">
    <location>
        <begin position="352"/>
        <end position="373"/>
    </location>
</feature>
<proteinExistence type="predicted"/>
<feature type="transmembrane region" description="Helical" evidence="2">
    <location>
        <begin position="511"/>
        <end position="531"/>
    </location>
</feature>
<keyword evidence="2" id="KW-1133">Transmembrane helix</keyword>
<feature type="transmembrane region" description="Helical" evidence="2">
    <location>
        <begin position="385"/>
        <end position="404"/>
    </location>
</feature>
<organism evidence="3">
    <name type="scientific">Culicoides sonorensis</name>
    <name type="common">Biting midge</name>
    <dbReference type="NCBI Taxonomy" id="179676"/>
    <lineage>
        <taxon>Eukaryota</taxon>
        <taxon>Metazoa</taxon>
        <taxon>Ecdysozoa</taxon>
        <taxon>Arthropoda</taxon>
        <taxon>Hexapoda</taxon>
        <taxon>Insecta</taxon>
        <taxon>Pterygota</taxon>
        <taxon>Neoptera</taxon>
        <taxon>Endopterygota</taxon>
        <taxon>Diptera</taxon>
        <taxon>Nematocera</taxon>
        <taxon>Chironomoidea</taxon>
        <taxon>Ceratopogonidae</taxon>
        <taxon>Ceratopogoninae</taxon>
        <taxon>Culicoides</taxon>
        <taxon>Monoculicoides</taxon>
    </lineage>
</organism>
<feature type="transmembrane region" description="Helical" evidence="2">
    <location>
        <begin position="83"/>
        <end position="103"/>
    </location>
</feature>
<keyword evidence="2" id="KW-0472">Membrane</keyword>
<feature type="transmembrane region" description="Helical" evidence="2">
    <location>
        <begin position="133"/>
        <end position="157"/>
    </location>
</feature>
<feature type="transmembrane region" description="Helical" evidence="2">
    <location>
        <begin position="110"/>
        <end position="127"/>
    </location>
</feature>
<keyword evidence="2" id="KW-0812">Transmembrane</keyword>
<dbReference type="GO" id="GO:0008028">
    <property type="term" value="F:monocarboxylic acid transmembrane transporter activity"/>
    <property type="evidence" value="ECO:0007669"/>
    <property type="project" value="TreeGrafter"/>
</dbReference>
<dbReference type="Gene3D" id="1.20.1250.20">
    <property type="entry name" value="MFS general substrate transporter like domains"/>
    <property type="match status" value="1"/>
</dbReference>
<feature type="transmembrane region" description="Helical" evidence="2">
    <location>
        <begin position="169"/>
        <end position="188"/>
    </location>
</feature>
<sequence length="551" mass="61327">MKNSSESKSQKKENHENEKEKLKICDKNTFYSEKIPPDGGWGWIIVIAFAVANMLLMSTVNVFTLVFKDKFNDLGLSATDTTLIINLNSVVGMAMGIVIGPMLKILGYRKVSIIGGAIFALGIIFTAWGNNVTYFICTYSVCSAIGLGLCSSSFPLAVNTYFKERRTKAFGIAVTIAGLGPIIFPQLVSILLKLYGVTGCYLIIGGICLHVVAAGLLLQPIKYHYKYATQEQQILYEINIINNEENTKENYQYCSKKSKIEDQISENNTTKLIVPVINEKNEQENDKNMMSRKSSISASVANIEELYCNGQDTSIQNANSPVNKLQSKQYNKSFTKKLVKLFDLDLLKDFRFLNLLMGISIAVFAEINFSLLTPLILSDKGYDNVSIASFMSTLGIADIIFRFFAPFIGDWMKQSAQVMCIYSFVIAIIGRAMVMFSRSITELLGIAIGLGVAKGFRSVYLNLVIPAYLPLDRLPSASGIQMLSKGMILILLGPLLGVIRDITGSYTKCIYVINTVTFITVSMWTIEILYYRSKKKSMNCQLEFKNTKNLS</sequence>
<evidence type="ECO:0000313" key="3">
    <source>
        <dbReference type="EMBL" id="SSX19874.1"/>
    </source>
</evidence>
<accession>A0A336LNZ1</accession>
<feature type="transmembrane region" description="Helical" evidence="2">
    <location>
        <begin position="41"/>
        <end position="63"/>
    </location>
</feature>
<dbReference type="EMBL" id="UFQT01000099">
    <property type="protein sequence ID" value="SSX19874.1"/>
    <property type="molecule type" value="Genomic_DNA"/>
</dbReference>
<gene>
    <name evidence="3" type="primary">CSON015582</name>
</gene>
<protein>
    <submittedName>
        <fullName evidence="3">CSON015582 protein</fullName>
    </submittedName>
</protein>
<feature type="region of interest" description="Disordered" evidence="1">
    <location>
        <begin position="1"/>
        <end position="20"/>
    </location>
</feature>